<accession>A0A841L4L3</accession>
<keyword evidence="3 8" id="KW-0547">Nucleotide-binding</keyword>
<keyword evidence="2 8" id="KW-0808">Transferase</keyword>
<evidence type="ECO:0000256" key="4">
    <source>
        <dbReference type="ARBA" id="ARBA00022777"/>
    </source>
</evidence>
<dbReference type="GO" id="GO:0006220">
    <property type="term" value="P:pyrimidine nucleotide metabolic process"/>
    <property type="evidence" value="ECO:0007669"/>
    <property type="project" value="UniProtKB-UniRule"/>
</dbReference>
<reference evidence="10 11" key="1">
    <citation type="submission" date="2020-08" db="EMBL/GenBank/DDBJ databases">
        <title>Genomic Encyclopedia of Type Strains, Phase IV (KMG-IV): sequencing the most valuable type-strain genomes for metagenomic binning, comparative biology and taxonomic classification.</title>
        <authorList>
            <person name="Goeker M."/>
        </authorList>
    </citation>
    <scope>NUCLEOTIDE SEQUENCE [LARGE SCALE GENOMIC DNA]</scope>
    <source>
        <strain evidence="10 11">DSM 102189</strain>
    </source>
</reference>
<proteinExistence type="inferred from homology"/>
<comment type="similarity">
    <text evidence="1 8">Belongs to the cytidylate kinase family. Type 1 subfamily.</text>
</comment>
<protein>
    <recommendedName>
        <fullName evidence="8">Cytidylate kinase</fullName>
        <shortName evidence="8">CK</shortName>
        <ecNumber evidence="8">2.7.4.25</ecNumber>
    </recommendedName>
    <alternativeName>
        <fullName evidence="8">Cytidine monophosphate kinase</fullName>
        <shortName evidence="8">CMP kinase</shortName>
    </alternativeName>
</protein>
<evidence type="ECO:0000256" key="3">
    <source>
        <dbReference type="ARBA" id="ARBA00022741"/>
    </source>
</evidence>
<sequence>MKNPDPLVPPLVIAVDGPAASGKGTIAKALARHYALPFMDTGKLYRACGLAVRLAGHDPYDADAATRAARTIDTALLSDPDLMSSLNSDYASIVSSHPAVRAALFETQRAFAQAPGGAVLDGRDIGTVIAPDAPAKLFVTAAPLVRAARRHAELMNRGADQPLADVLADIEARDARDSGRSAAPLTRAADAALLDTSDLGIDAAVGQAIRLVEEALARRGQHSA</sequence>
<evidence type="ECO:0000256" key="5">
    <source>
        <dbReference type="ARBA" id="ARBA00022840"/>
    </source>
</evidence>
<evidence type="ECO:0000256" key="1">
    <source>
        <dbReference type="ARBA" id="ARBA00009427"/>
    </source>
</evidence>
<dbReference type="Proteomes" id="UP000538147">
    <property type="component" value="Unassembled WGS sequence"/>
</dbReference>
<gene>
    <name evidence="8" type="primary">cmk</name>
    <name evidence="10" type="ORF">FHS79_001743</name>
</gene>
<dbReference type="InterPro" id="IPR003136">
    <property type="entry name" value="Cytidylate_kin"/>
</dbReference>
<dbReference type="InterPro" id="IPR027417">
    <property type="entry name" value="P-loop_NTPase"/>
</dbReference>
<feature type="binding site" evidence="8">
    <location>
        <begin position="17"/>
        <end position="25"/>
    </location>
    <ligand>
        <name>ATP</name>
        <dbReference type="ChEBI" id="CHEBI:30616"/>
    </ligand>
</feature>
<feature type="domain" description="Cytidylate kinase" evidence="9">
    <location>
        <begin position="13"/>
        <end position="213"/>
    </location>
</feature>
<dbReference type="GO" id="GO:0005524">
    <property type="term" value="F:ATP binding"/>
    <property type="evidence" value="ECO:0007669"/>
    <property type="project" value="UniProtKB-UniRule"/>
</dbReference>
<dbReference type="NCBIfam" id="TIGR00017">
    <property type="entry name" value="cmk"/>
    <property type="match status" value="1"/>
</dbReference>
<comment type="caution">
    <text evidence="10">The sequence shown here is derived from an EMBL/GenBank/DDBJ whole genome shotgun (WGS) entry which is preliminary data.</text>
</comment>
<keyword evidence="11" id="KW-1185">Reference proteome</keyword>
<dbReference type="GO" id="GO:0005737">
    <property type="term" value="C:cytoplasm"/>
    <property type="evidence" value="ECO:0007669"/>
    <property type="project" value="UniProtKB-SubCell"/>
</dbReference>
<dbReference type="EC" id="2.7.4.25" evidence="8"/>
<evidence type="ECO:0000256" key="2">
    <source>
        <dbReference type="ARBA" id="ARBA00022679"/>
    </source>
</evidence>
<evidence type="ECO:0000313" key="10">
    <source>
        <dbReference type="EMBL" id="MBB6227574.1"/>
    </source>
</evidence>
<dbReference type="HAMAP" id="MF_00238">
    <property type="entry name" value="Cytidyl_kinase_type1"/>
    <property type="match status" value="1"/>
</dbReference>
<evidence type="ECO:0000256" key="8">
    <source>
        <dbReference type="HAMAP-Rule" id="MF_00238"/>
    </source>
</evidence>
<evidence type="ECO:0000256" key="7">
    <source>
        <dbReference type="ARBA" id="ARBA00048478"/>
    </source>
</evidence>
<evidence type="ECO:0000313" key="11">
    <source>
        <dbReference type="Proteomes" id="UP000538147"/>
    </source>
</evidence>
<dbReference type="InterPro" id="IPR011994">
    <property type="entry name" value="Cytidylate_kinase_dom"/>
</dbReference>
<keyword evidence="4 8" id="KW-0418">Kinase</keyword>
<comment type="catalytic activity">
    <reaction evidence="7 8">
        <text>CMP + ATP = CDP + ADP</text>
        <dbReference type="Rhea" id="RHEA:11600"/>
        <dbReference type="ChEBI" id="CHEBI:30616"/>
        <dbReference type="ChEBI" id="CHEBI:58069"/>
        <dbReference type="ChEBI" id="CHEBI:60377"/>
        <dbReference type="ChEBI" id="CHEBI:456216"/>
        <dbReference type="EC" id="2.7.4.25"/>
    </reaction>
</comment>
<dbReference type="EMBL" id="JACIIV010000011">
    <property type="protein sequence ID" value="MBB6227574.1"/>
    <property type="molecule type" value="Genomic_DNA"/>
</dbReference>
<dbReference type="GO" id="GO:0036431">
    <property type="term" value="F:dCMP kinase activity"/>
    <property type="evidence" value="ECO:0007669"/>
    <property type="project" value="InterPro"/>
</dbReference>
<evidence type="ECO:0000259" key="9">
    <source>
        <dbReference type="Pfam" id="PF02224"/>
    </source>
</evidence>
<dbReference type="CDD" id="cd02020">
    <property type="entry name" value="CMPK"/>
    <property type="match status" value="1"/>
</dbReference>
<organism evidence="10 11">
    <name type="scientific">Polymorphobacter multimanifer</name>
    <dbReference type="NCBI Taxonomy" id="1070431"/>
    <lineage>
        <taxon>Bacteria</taxon>
        <taxon>Pseudomonadati</taxon>
        <taxon>Pseudomonadota</taxon>
        <taxon>Alphaproteobacteria</taxon>
        <taxon>Sphingomonadales</taxon>
        <taxon>Sphingosinicellaceae</taxon>
        <taxon>Polymorphobacter</taxon>
    </lineage>
</organism>
<comment type="subcellular location">
    <subcellularLocation>
        <location evidence="8">Cytoplasm</location>
    </subcellularLocation>
</comment>
<dbReference type="Pfam" id="PF02224">
    <property type="entry name" value="Cytidylate_kin"/>
    <property type="match status" value="1"/>
</dbReference>
<dbReference type="SUPFAM" id="SSF52540">
    <property type="entry name" value="P-loop containing nucleoside triphosphate hydrolases"/>
    <property type="match status" value="1"/>
</dbReference>
<name>A0A841L4L3_9SPHN</name>
<keyword evidence="5 8" id="KW-0067">ATP-binding</keyword>
<dbReference type="AlphaFoldDB" id="A0A841L4L3"/>
<dbReference type="Gene3D" id="3.40.50.300">
    <property type="entry name" value="P-loop containing nucleotide triphosphate hydrolases"/>
    <property type="match status" value="1"/>
</dbReference>
<comment type="catalytic activity">
    <reaction evidence="6 8">
        <text>dCMP + ATP = dCDP + ADP</text>
        <dbReference type="Rhea" id="RHEA:25094"/>
        <dbReference type="ChEBI" id="CHEBI:30616"/>
        <dbReference type="ChEBI" id="CHEBI:57566"/>
        <dbReference type="ChEBI" id="CHEBI:58593"/>
        <dbReference type="ChEBI" id="CHEBI:456216"/>
        <dbReference type="EC" id="2.7.4.25"/>
    </reaction>
</comment>
<evidence type="ECO:0000256" key="6">
    <source>
        <dbReference type="ARBA" id="ARBA00047615"/>
    </source>
</evidence>
<keyword evidence="8" id="KW-0963">Cytoplasm</keyword>